<evidence type="ECO:0000256" key="4">
    <source>
        <dbReference type="ARBA" id="ARBA00022801"/>
    </source>
</evidence>
<keyword evidence="7" id="KW-0732">Signal</keyword>
<name>A0A3S4B147_9BRAD</name>
<keyword evidence="4 6" id="KW-0378">Hydrolase</keyword>
<evidence type="ECO:0000256" key="2">
    <source>
        <dbReference type="ARBA" id="ARBA00009009"/>
    </source>
</evidence>
<dbReference type="PRINTS" id="PR00118">
    <property type="entry name" value="BLACTAMASEA"/>
</dbReference>
<evidence type="ECO:0000256" key="5">
    <source>
        <dbReference type="ARBA" id="ARBA00023251"/>
    </source>
</evidence>
<sequence length="296" mass="30752">MITRRRFAVSAGLAATAAVFAPAVLRAAPPSAETLAAAFARIERESGGRLGVAVRDTGSGLRAGHREDERFPLCSTFKLVAAAAVLARVDAGQERLDRRVAIPPRDGLVTYSPVTERHAGEEMTLAALCEAAMVLSDNTAGNLLLEAIGGPAGLTDFARSLGDPATRLDRIEPFLNESVPGDPRDTTTPAAMLETVRRLALGDALAAGSREKLVAWMVGNRTGDARLRAGVPEGWRVGDKTGTGDRGTANDVGVIWPPGRPPVVVAVYLTETEAAPAVRNGAHAAVARAVVAALGT</sequence>
<dbReference type="InterPro" id="IPR023650">
    <property type="entry name" value="Beta-lactam_class-A_AS"/>
</dbReference>
<dbReference type="InterPro" id="IPR045155">
    <property type="entry name" value="Beta-lactam_cat"/>
</dbReference>
<comment type="catalytic activity">
    <reaction evidence="1 6">
        <text>a beta-lactam + H2O = a substituted beta-amino acid</text>
        <dbReference type="Rhea" id="RHEA:20401"/>
        <dbReference type="ChEBI" id="CHEBI:15377"/>
        <dbReference type="ChEBI" id="CHEBI:35627"/>
        <dbReference type="ChEBI" id="CHEBI:140347"/>
        <dbReference type="EC" id="3.5.2.6"/>
    </reaction>
</comment>
<gene>
    <name evidence="9" type="primary">blaP</name>
    <name evidence="9" type="ORF">RHODGE_RHODGE_02339</name>
</gene>
<dbReference type="OrthoDB" id="9784149at2"/>
<evidence type="ECO:0000259" key="8">
    <source>
        <dbReference type="Pfam" id="PF13354"/>
    </source>
</evidence>
<dbReference type="PROSITE" id="PS00146">
    <property type="entry name" value="BETA_LACTAMASE_A"/>
    <property type="match status" value="1"/>
</dbReference>
<reference evidence="10" key="1">
    <citation type="submission" date="2018-10" db="EMBL/GenBank/DDBJ databases">
        <authorList>
            <person name="Peiro R."/>
            <person name="Begona"/>
            <person name="Cbmso G."/>
            <person name="Lopez M."/>
            <person name="Gonzalez S."/>
            <person name="Sacristan E."/>
            <person name="Castillo E."/>
        </authorList>
    </citation>
    <scope>NUCLEOTIDE SEQUENCE [LARGE SCALE GENOMIC DNA]</scope>
</reference>
<evidence type="ECO:0000313" key="10">
    <source>
        <dbReference type="Proteomes" id="UP000289200"/>
    </source>
</evidence>
<dbReference type="EMBL" id="UWOC01000142">
    <property type="protein sequence ID" value="VCU09166.1"/>
    <property type="molecule type" value="Genomic_DNA"/>
</dbReference>
<comment type="caution">
    <text evidence="9">The sequence shown here is derived from an EMBL/GenBank/DDBJ whole genome shotgun (WGS) entry which is preliminary data.</text>
</comment>
<dbReference type="SUPFAM" id="SSF56601">
    <property type="entry name" value="beta-lactamase/transpeptidase-like"/>
    <property type="match status" value="1"/>
</dbReference>
<dbReference type="Pfam" id="PF13354">
    <property type="entry name" value="Beta-lactamase2"/>
    <property type="match status" value="1"/>
</dbReference>
<dbReference type="GO" id="GO:0008800">
    <property type="term" value="F:beta-lactamase activity"/>
    <property type="evidence" value="ECO:0007669"/>
    <property type="project" value="UniProtKB-UniRule"/>
</dbReference>
<dbReference type="InterPro" id="IPR000871">
    <property type="entry name" value="Beta-lactam_class-A"/>
</dbReference>
<dbReference type="InterPro" id="IPR006311">
    <property type="entry name" value="TAT_signal"/>
</dbReference>
<dbReference type="Proteomes" id="UP000289200">
    <property type="component" value="Unassembled WGS sequence"/>
</dbReference>
<keyword evidence="5 6" id="KW-0046">Antibiotic resistance</keyword>
<dbReference type="PANTHER" id="PTHR35333">
    <property type="entry name" value="BETA-LACTAMASE"/>
    <property type="match status" value="1"/>
</dbReference>
<evidence type="ECO:0000256" key="6">
    <source>
        <dbReference type="RuleBase" id="RU361140"/>
    </source>
</evidence>
<accession>A0A3S4B147</accession>
<feature type="signal peptide" evidence="7">
    <location>
        <begin position="1"/>
        <end position="27"/>
    </location>
</feature>
<protein>
    <recommendedName>
        <fullName evidence="3 6">Beta-lactamase</fullName>
        <ecNumber evidence="3 6">3.5.2.6</ecNumber>
    </recommendedName>
</protein>
<organism evidence="9 10">
    <name type="scientific">Rhodoplanes serenus</name>
    <dbReference type="NCBI Taxonomy" id="200615"/>
    <lineage>
        <taxon>Bacteria</taxon>
        <taxon>Pseudomonadati</taxon>
        <taxon>Pseudomonadota</taxon>
        <taxon>Alphaproteobacteria</taxon>
        <taxon>Hyphomicrobiales</taxon>
        <taxon>Nitrobacteraceae</taxon>
        <taxon>Rhodoplanes</taxon>
    </lineage>
</organism>
<feature type="domain" description="Beta-lactamase class A catalytic" evidence="8">
    <location>
        <begin position="51"/>
        <end position="268"/>
    </location>
</feature>
<dbReference type="PANTHER" id="PTHR35333:SF3">
    <property type="entry name" value="BETA-LACTAMASE-TYPE TRANSPEPTIDASE FOLD CONTAINING PROTEIN"/>
    <property type="match status" value="1"/>
</dbReference>
<keyword evidence="10" id="KW-1185">Reference proteome</keyword>
<dbReference type="InterPro" id="IPR012338">
    <property type="entry name" value="Beta-lactam/transpept-like"/>
</dbReference>
<evidence type="ECO:0000256" key="3">
    <source>
        <dbReference type="ARBA" id="ARBA00012865"/>
    </source>
</evidence>
<evidence type="ECO:0000256" key="1">
    <source>
        <dbReference type="ARBA" id="ARBA00001526"/>
    </source>
</evidence>
<dbReference type="NCBIfam" id="NF033103">
    <property type="entry name" value="bla_class_A"/>
    <property type="match status" value="1"/>
</dbReference>
<feature type="chain" id="PRO_5018650851" description="Beta-lactamase" evidence="7">
    <location>
        <begin position="28"/>
        <end position="296"/>
    </location>
</feature>
<dbReference type="EC" id="3.5.2.6" evidence="3 6"/>
<evidence type="ECO:0000256" key="7">
    <source>
        <dbReference type="SAM" id="SignalP"/>
    </source>
</evidence>
<dbReference type="RefSeq" id="WP_129609116.1">
    <property type="nucleotide sequence ID" value="NZ_UWOC01000142.1"/>
</dbReference>
<dbReference type="GO" id="GO:0046677">
    <property type="term" value="P:response to antibiotic"/>
    <property type="evidence" value="ECO:0007669"/>
    <property type="project" value="UniProtKB-UniRule"/>
</dbReference>
<dbReference type="GO" id="GO:0030655">
    <property type="term" value="P:beta-lactam antibiotic catabolic process"/>
    <property type="evidence" value="ECO:0007669"/>
    <property type="project" value="InterPro"/>
</dbReference>
<dbReference type="Gene3D" id="3.40.710.10">
    <property type="entry name" value="DD-peptidase/beta-lactamase superfamily"/>
    <property type="match status" value="1"/>
</dbReference>
<evidence type="ECO:0000313" key="9">
    <source>
        <dbReference type="EMBL" id="VCU09166.1"/>
    </source>
</evidence>
<proteinExistence type="inferred from homology"/>
<dbReference type="PROSITE" id="PS51318">
    <property type="entry name" value="TAT"/>
    <property type="match status" value="1"/>
</dbReference>
<comment type="similarity">
    <text evidence="2 6">Belongs to the class-A beta-lactamase family.</text>
</comment>
<dbReference type="AlphaFoldDB" id="A0A3S4B147"/>